<evidence type="ECO:0000256" key="1">
    <source>
        <dbReference type="SAM" id="MobiDB-lite"/>
    </source>
</evidence>
<dbReference type="EMBL" id="JXTC01000520">
    <property type="protein sequence ID" value="PON48262.1"/>
    <property type="molecule type" value="Genomic_DNA"/>
</dbReference>
<dbReference type="Proteomes" id="UP000237000">
    <property type="component" value="Unassembled WGS sequence"/>
</dbReference>
<name>A0A2P5BHI3_TREOI</name>
<gene>
    <name evidence="2" type="ORF">TorRG33x02_320920</name>
</gene>
<evidence type="ECO:0000313" key="2">
    <source>
        <dbReference type="EMBL" id="PON48262.1"/>
    </source>
</evidence>
<dbReference type="AlphaFoldDB" id="A0A2P5BHI3"/>
<proteinExistence type="predicted"/>
<organism evidence="2 3">
    <name type="scientific">Trema orientale</name>
    <name type="common">Charcoal tree</name>
    <name type="synonym">Celtis orientalis</name>
    <dbReference type="NCBI Taxonomy" id="63057"/>
    <lineage>
        <taxon>Eukaryota</taxon>
        <taxon>Viridiplantae</taxon>
        <taxon>Streptophyta</taxon>
        <taxon>Embryophyta</taxon>
        <taxon>Tracheophyta</taxon>
        <taxon>Spermatophyta</taxon>
        <taxon>Magnoliopsida</taxon>
        <taxon>eudicotyledons</taxon>
        <taxon>Gunneridae</taxon>
        <taxon>Pentapetalae</taxon>
        <taxon>rosids</taxon>
        <taxon>fabids</taxon>
        <taxon>Rosales</taxon>
        <taxon>Cannabaceae</taxon>
        <taxon>Trema</taxon>
    </lineage>
</organism>
<protein>
    <submittedName>
        <fullName evidence="2">Uncharacterized protein</fullName>
    </submittedName>
</protein>
<evidence type="ECO:0000313" key="3">
    <source>
        <dbReference type="Proteomes" id="UP000237000"/>
    </source>
</evidence>
<comment type="caution">
    <text evidence="2">The sequence shown here is derived from an EMBL/GenBank/DDBJ whole genome shotgun (WGS) entry which is preliminary data.</text>
</comment>
<keyword evidence="3" id="KW-1185">Reference proteome</keyword>
<reference evidence="3" key="1">
    <citation type="submission" date="2016-06" db="EMBL/GenBank/DDBJ databases">
        <title>Parallel loss of symbiosis genes in relatives of nitrogen-fixing non-legume Parasponia.</title>
        <authorList>
            <person name="Van Velzen R."/>
            <person name="Holmer R."/>
            <person name="Bu F."/>
            <person name="Rutten L."/>
            <person name="Van Zeijl A."/>
            <person name="Liu W."/>
            <person name="Santuari L."/>
            <person name="Cao Q."/>
            <person name="Sharma T."/>
            <person name="Shen D."/>
            <person name="Roswanjaya Y."/>
            <person name="Wardhani T."/>
            <person name="Kalhor M.S."/>
            <person name="Jansen J."/>
            <person name="Van den Hoogen J."/>
            <person name="Gungor B."/>
            <person name="Hartog M."/>
            <person name="Hontelez J."/>
            <person name="Verver J."/>
            <person name="Yang W.-C."/>
            <person name="Schijlen E."/>
            <person name="Repin R."/>
            <person name="Schilthuizen M."/>
            <person name="Schranz E."/>
            <person name="Heidstra R."/>
            <person name="Miyata K."/>
            <person name="Fedorova E."/>
            <person name="Kohlen W."/>
            <person name="Bisseling T."/>
            <person name="Smit S."/>
            <person name="Geurts R."/>
        </authorList>
    </citation>
    <scope>NUCLEOTIDE SEQUENCE [LARGE SCALE GENOMIC DNA]</scope>
    <source>
        <strain evidence="3">cv. RG33-2</strain>
    </source>
</reference>
<dbReference type="InParanoid" id="A0A2P5BHI3"/>
<sequence length="94" mass="10182">MAFYGEKMNLNSYDDNSMSDDGCYNDNYDIMSQLMRTEKDGIARGKQKLQVVISERVEASKASKTPDVPESENVAVDSSFPSSSGGSTGTIKVG</sequence>
<feature type="region of interest" description="Disordered" evidence="1">
    <location>
        <begin position="57"/>
        <end position="94"/>
    </location>
</feature>
<accession>A0A2P5BHI3</accession>